<comment type="caution">
    <text evidence="3">The sequence shown here is derived from an EMBL/GenBank/DDBJ whole genome shotgun (WGS) entry which is preliminary data.</text>
</comment>
<evidence type="ECO:0000313" key="4">
    <source>
        <dbReference type="Proteomes" id="UP000050326"/>
    </source>
</evidence>
<dbReference type="EMBL" id="LKET01000039">
    <property type="protein sequence ID" value="KPU43318.1"/>
    <property type="molecule type" value="Genomic_DNA"/>
</dbReference>
<keyword evidence="1" id="KW-0812">Transmembrane</keyword>
<feature type="domain" description="Fatty acid hydroxylase" evidence="2">
    <location>
        <begin position="7"/>
        <end position="153"/>
    </location>
</feature>
<dbReference type="STRING" id="36849.OXPF_27590"/>
<evidence type="ECO:0000259" key="2">
    <source>
        <dbReference type="Pfam" id="PF04116"/>
    </source>
</evidence>
<keyword evidence="4" id="KW-1185">Reference proteome</keyword>
<dbReference type="Proteomes" id="UP000050326">
    <property type="component" value="Unassembled WGS sequence"/>
</dbReference>
<feature type="transmembrane region" description="Helical" evidence="1">
    <location>
        <begin position="62"/>
        <end position="81"/>
    </location>
</feature>
<keyword evidence="1" id="KW-1133">Transmembrane helix</keyword>
<evidence type="ECO:0000256" key="1">
    <source>
        <dbReference type="SAM" id="Phobius"/>
    </source>
</evidence>
<dbReference type="GO" id="GO:0008610">
    <property type="term" value="P:lipid biosynthetic process"/>
    <property type="evidence" value="ECO:0007669"/>
    <property type="project" value="InterPro"/>
</dbReference>
<feature type="transmembrane region" description="Helical" evidence="1">
    <location>
        <begin position="87"/>
        <end position="106"/>
    </location>
</feature>
<evidence type="ECO:0000313" key="3">
    <source>
        <dbReference type="EMBL" id="KPU43318.1"/>
    </source>
</evidence>
<dbReference type="GO" id="GO:0016491">
    <property type="term" value="F:oxidoreductase activity"/>
    <property type="evidence" value="ECO:0007669"/>
    <property type="project" value="InterPro"/>
</dbReference>
<sequence length="159" mass="19158">MNIQTTVIVAFLLSSLVEYCFHRFYFHYFQKDGFAQKHHRQFSGKTSFEVPDARLQDIMPSYMYLFIKASLYYILSVIWFIDNISQGILFFATTLIYALWTEYIHLHFHKPDGKAIENLRIFKFLKENHRKHHMDNTIYYGIGSHIWDILFRTDKERSA</sequence>
<accession>A0A0P8W6G0</accession>
<dbReference type="OrthoDB" id="9770329at2"/>
<gene>
    <name evidence="3" type="ORF">OXPF_27590</name>
</gene>
<feature type="transmembrane region" description="Helical" evidence="1">
    <location>
        <begin position="6"/>
        <end position="26"/>
    </location>
</feature>
<dbReference type="RefSeq" id="WP_054875775.1">
    <property type="nucleotide sequence ID" value="NZ_LKET01000039.1"/>
</dbReference>
<dbReference type="AlphaFoldDB" id="A0A0P8W6G0"/>
<name>A0A0P8W6G0_9CLOT</name>
<reference evidence="3 4" key="1">
    <citation type="submission" date="2015-09" db="EMBL/GenBank/DDBJ databases">
        <title>Genome sequence of Oxobacter pfennigii DSM 3222.</title>
        <authorList>
            <person name="Poehlein A."/>
            <person name="Bengelsdorf F.R."/>
            <person name="Schiel-Bengelsdorf B."/>
            <person name="Duerre P."/>
            <person name="Daniel R."/>
        </authorList>
    </citation>
    <scope>NUCLEOTIDE SEQUENCE [LARGE SCALE GENOMIC DNA]</scope>
    <source>
        <strain evidence="3 4">DSM 3222</strain>
    </source>
</reference>
<organism evidence="3 4">
    <name type="scientific">Oxobacter pfennigii</name>
    <dbReference type="NCBI Taxonomy" id="36849"/>
    <lineage>
        <taxon>Bacteria</taxon>
        <taxon>Bacillati</taxon>
        <taxon>Bacillota</taxon>
        <taxon>Clostridia</taxon>
        <taxon>Eubacteriales</taxon>
        <taxon>Clostridiaceae</taxon>
        <taxon>Oxobacter</taxon>
    </lineage>
</organism>
<dbReference type="Pfam" id="PF04116">
    <property type="entry name" value="FA_hydroxylase"/>
    <property type="match status" value="1"/>
</dbReference>
<protein>
    <submittedName>
        <fullName evidence="3">Fatty acid hydroxylase superfamily protein</fullName>
    </submittedName>
</protein>
<dbReference type="GO" id="GO:0005506">
    <property type="term" value="F:iron ion binding"/>
    <property type="evidence" value="ECO:0007669"/>
    <property type="project" value="InterPro"/>
</dbReference>
<keyword evidence="1" id="KW-0472">Membrane</keyword>
<proteinExistence type="predicted"/>
<dbReference type="InterPro" id="IPR006694">
    <property type="entry name" value="Fatty_acid_hydroxylase"/>
</dbReference>